<organism evidence="2 3">
    <name type="scientific">Humisphaera borealis</name>
    <dbReference type="NCBI Taxonomy" id="2807512"/>
    <lineage>
        <taxon>Bacteria</taxon>
        <taxon>Pseudomonadati</taxon>
        <taxon>Planctomycetota</taxon>
        <taxon>Phycisphaerae</taxon>
        <taxon>Tepidisphaerales</taxon>
        <taxon>Tepidisphaeraceae</taxon>
        <taxon>Humisphaera</taxon>
    </lineage>
</organism>
<dbReference type="InterPro" id="IPR013833">
    <property type="entry name" value="Cyt_c_oxidase_su3_a-hlx"/>
</dbReference>
<keyword evidence="1" id="KW-0472">Membrane</keyword>
<dbReference type="PANTHER" id="PTHR37692">
    <property type="entry name" value="HYPOTHETICAL MEMBRANE SPANNING PROTEIN"/>
    <property type="match status" value="1"/>
</dbReference>
<dbReference type="Proteomes" id="UP000593765">
    <property type="component" value="Chromosome"/>
</dbReference>
<accession>A0A7M2WVY5</accession>
<sequence length="144" mass="16266">MTKESLAAINATLNATSTVLLLLAFVFIKRKQVKAHAWTMIAALTTSATFLVFYITSYVVFGERSSGVQSGPVKTFYLLLLLSHVVLAVVMLPMIIMALVRAYNRQWARHHKIASPAFFIWFYVSVTGVVVYWMLYHLFPSMKA</sequence>
<protein>
    <submittedName>
        <fullName evidence="2">DUF420 domain-containing protein</fullName>
    </submittedName>
</protein>
<dbReference type="PANTHER" id="PTHR37692:SF1">
    <property type="entry name" value="DUF420 DOMAIN-CONTAINING PROTEIN"/>
    <property type="match status" value="1"/>
</dbReference>
<evidence type="ECO:0000313" key="3">
    <source>
        <dbReference type="Proteomes" id="UP000593765"/>
    </source>
</evidence>
<feature type="transmembrane region" description="Helical" evidence="1">
    <location>
        <begin position="35"/>
        <end position="56"/>
    </location>
</feature>
<dbReference type="RefSeq" id="WP_206292741.1">
    <property type="nucleotide sequence ID" value="NZ_CP063458.1"/>
</dbReference>
<dbReference type="Gene3D" id="1.20.120.80">
    <property type="entry name" value="Cytochrome c oxidase, subunit III, four-helix bundle"/>
    <property type="match status" value="1"/>
</dbReference>
<evidence type="ECO:0000256" key="1">
    <source>
        <dbReference type="SAM" id="Phobius"/>
    </source>
</evidence>
<reference evidence="2 3" key="1">
    <citation type="submission" date="2020-10" db="EMBL/GenBank/DDBJ databases">
        <title>Wide distribution of Phycisphaera-like planctomycetes from WD2101 soil group in peatlands and genome analysis of the first cultivated representative.</title>
        <authorList>
            <person name="Dedysh S.N."/>
            <person name="Beletsky A.V."/>
            <person name="Ivanova A."/>
            <person name="Kulichevskaya I.S."/>
            <person name="Suzina N.E."/>
            <person name="Philippov D.A."/>
            <person name="Rakitin A.L."/>
            <person name="Mardanov A.V."/>
            <person name="Ravin N.V."/>
        </authorList>
    </citation>
    <scope>NUCLEOTIDE SEQUENCE [LARGE SCALE GENOMIC DNA]</scope>
    <source>
        <strain evidence="2 3">M1803</strain>
    </source>
</reference>
<dbReference type="InterPro" id="IPR007352">
    <property type="entry name" value="DUF420"/>
</dbReference>
<dbReference type="Pfam" id="PF04238">
    <property type="entry name" value="DUF420"/>
    <property type="match status" value="1"/>
</dbReference>
<keyword evidence="3" id="KW-1185">Reference proteome</keyword>
<feature type="transmembrane region" description="Helical" evidence="1">
    <location>
        <begin position="6"/>
        <end position="28"/>
    </location>
</feature>
<evidence type="ECO:0000313" key="2">
    <source>
        <dbReference type="EMBL" id="QOV89688.1"/>
    </source>
</evidence>
<feature type="transmembrane region" description="Helical" evidence="1">
    <location>
        <begin position="120"/>
        <end position="139"/>
    </location>
</feature>
<dbReference type="GO" id="GO:0004129">
    <property type="term" value="F:cytochrome-c oxidase activity"/>
    <property type="evidence" value="ECO:0007669"/>
    <property type="project" value="InterPro"/>
</dbReference>
<feature type="transmembrane region" description="Helical" evidence="1">
    <location>
        <begin position="76"/>
        <end position="100"/>
    </location>
</feature>
<keyword evidence="1" id="KW-1133">Transmembrane helix</keyword>
<proteinExistence type="predicted"/>
<dbReference type="KEGG" id="hbs:IPV69_26455"/>
<dbReference type="AlphaFoldDB" id="A0A7M2WVY5"/>
<keyword evidence="1" id="KW-0812">Transmembrane</keyword>
<dbReference type="GO" id="GO:0022904">
    <property type="term" value="P:respiratory electron transport chain"/>
    <property type="evidence" value="ECO:0007669"/>
    <property type="project" value="InterPro"/>
</dbReference>
<name>A0A7M2WVY5_9BACT</name>
<dbReference type="GO" id="GO:0016020">
    <property type="term" value="C:membrane"/>
    <property type="evidence" value="ECO:0007669"/>
    <property type="project" value="InterPro"/>
</dbReference>
<dbReference type="EMBL" id="CP063458">
    <property type="protein sequence ID" value="QOV89688.1"/>
    <property type="molecule type" value="Genomic_DNA"/>
</dbReference>
<gene>
    <name evidence="2" type="ORF">IPV69_26455</name>
</gene>